<protein>
    <recommendedName>
        <fullName evidence="7 18">Phosphatidate cytidylyltransferase</fullName>
        <ecNumber evidence="6 18">2.7.7.41</ecNumber>
    </recommendedName>
</protein>
<keyword evidence="15 19" id="KW-0472">Membrane</keyword>
<evidence type="ECO:0000256" key="17">
    <source>
        <dbReference type="ARBA" id="ARBA00023264"/>
    </source>
</evidence>
<comment type="caution">
    <text evidence="20">The sequence shown here is derived from an EMBL/GenBank/DDBJ whole genome shotgun (WGS) entry which is preliminary data.</text>
</comment>
<evidence type="ECO:0000256" key="16">
    <source>
        <dbReference type="ARBA" id="ARBA00023209"/>
    </source>
</evidence>
<dbReference type="GO" id="GO:0005886">
    <property type="term" value="C:plasma membrane"/>
    <property type="evidence" value="ECO:0007669"/>
    <property type="project" value="UniProtKB-SubCell"/>
</dbReference>
<evidence type="ECO:0000256" key="8">
    <source>
        <dbReference type="ARBA" id="ARBA00022475"/>
    </source>
</evidence>
<feature type="transmembrane region" description="Helical" evidence="19">
    <location>
        <begin position="16"/>
        <end position="49"/>
    </location>
</feature>
<evidence type="ECO:0000256" key="4">
    <source>
        <dbReference type="ARBA" id="ARBA00005189"/>
    </source>
</evidence>
<evidence type="ECO:0000256" key="6">
    <source>
        <dbReference type="ARBA" id="ARBA00012487"/>
    </source>
</evidence>
<dbReference type="GO" id="GO:0004605">
    <property type="term" value="F:phosphatidate cytidylyltransferase activity"/>
    <property type="evidence" value="ECO:0007669"/>
    <property type="project" value="UniProtKB-EC"/>
</dbReference>
<evidence type="ECO:0000256" key="3">
    <source>
        <dbReference type="ARBA" id="ARBA00005119"/>
    </source>
</evidence>
<feature type="transmembrane region" description="Helical" evidence="19">
    <location>
        <begin position="201"/>
        <end position="219"/>
    </location>
</feature>
<feature type="transmembrane region" description="Helical" evidence="19">
    <location>
        <begin position="174"/>
        <end position="195"/>
    </location>
</feature>
<evidence type="ECO:0000256" key="19">
    <source>
        <dbReference type="SAM" id="Phobius"/>
    </source>
</evidence>
<dbReference type="PROSITE" id="PS01315">
    <property type="entry name" value="CDS"/>
    <property type="match status" value="1"/>
</dbReference>
<evidence type="ECO:0000256" key="9">
    <source>
        <dbReference type="ARBA" id="ARBA00022516"/>
    </source>
</evidence>
<dbReference type="AlphaFoldDB" id="A0A849VLC5"/>
<feature type="transmembrane region" description="Helical" evidence="19">
    <location>
        <begin position="247"/>
        <end position="265"/>
    </location>
</feature>
<reference evidence="20 21" key="1">
    <citation type="submission" date="2020-05" db="EMBL/GenBank/DDBJ databases">
        <authorList>
            <person name="Kim M.K."/>
        </authorList>
    </citation>
    <scope>NUCLEOTIDE SEQUENCE [LARGE SCALE GENOMIC DNA]</scope>
    <source>
        <strain evidence="20 21">BT25</strain>
    </source>
</reference>
<dbReference type="PANTHER" id="PTHR46382">
    <property type="entry name" value="PHOSPHATIDATE CYTIDYLYLTRANSFERASE"/>
    <property type="match status" value="1"/>
</dbReference>
<evidence type="ECO:0000256" key="15">
    <source>
        <dbReference type="ARBA" id="ARBA00023136"/>
    </source>
</evidence>
<name>A0A849VLC5_9HYPH</name>
<dbReference type="Proteomes" id="UP000550508">
    <property type="component" value="Unassembled WGS sequence"/>
</dbReference>
<gene>
    <name evidence="20" type="ORF">HQ945_00080</name>
</gene>
<keyword evidence="13 19" id="KW-1133">Transmembrane helix</keyword>
<dbReference type="UniPathway" id="UPA00557">
    <property type="reaction ID" value="UER00614"/>
</dbReference>
<keyword evidence="17" id="KW-1208">Phospholipid metabolism</keyword>
<dbReference type="RefSeq" id="WP_113281578.1">
    <property type="nucleotide sequence ID" value="NZ_JABUMX010000001.1"/>
</dbReference>
<dbReference type="GO" id="GO:0016024">
    <property type="term" value="P:CDP-diacylglycerol biosynthetic process"/>
    <property type="evidence" value="ECO:0007669"/>
    <property type="project" value="UniProtKB-UniPathway"/>
</dbReference>
<keyword evidence="21" id="KW-1185">Reference proteome</keyword>
<dbReference type="EMBL" id="JABUMX010000001">
    <property type="protein sequence ID" value="NTS29639.1"/>
    <property type="molecule type" value="Genomic_DNA"/>
</dbReference>
<sequence length="275" mass="28717">MTFFGSGLSNLQKRIISAIVLIIIAVAMTWMGGFAFGLLASAIGISVFYEWQLIIANRSTPLTRGLAWGCLLLLVVVLLFARDTFVMMVILFGGAFIIAAVGRRETGYWPAAGFLYAGLPCIALTLLRGDTGDGFAAILFLFAVVWATDIFAYFNGKALGGPKLAPRFSPNKTWAGAIGGAAAGVAAGVACAAFIGPAGGVPIPLIALLLSVVAQIGDLGESWMKRKFGVKDSSRLIPGHGGVMDRVDGLVAAAALLYVIGAVLVSPETPYDILF</sequence>
<accession>A0A849VLC5</accession>
<evidence type="ECO:0000256" key="5">
    <source>
        <dbReference type="ARBA" id="ARBA00010185"/>
    </source>
</evidence>
<comment type="pathway">
    <text evidence="3 18">Phospholipid metabolism; CDP-diacylglycerol biosynthesis; CDP-diacylglycerol from sn-glycerol 3-phosphate: step 3/3.</text>
</comment>
<feature type="transmembrane region" description="Helical" evidence="19">
    <location>
        <begin position="85"/>
        <end position="101"/>
    </location>
</feature>
<feature type="transmembrane region" description="Helical" evidence="19">
    <location>
        <begin position="61"/>
        <end position="79"/>
    </location>
</feature>
<evidence type="ECO:0000256" key="7">
    <source>
        <dbReference type="ARBA" id="ARBA00019373"/>
    </source>
</evidence>
<keyword evidence="11 18" id="KW-0812">Transmembrane</keyword>
<organism evidence="20 21">
    <name type="scientific">Phyllobacterium pellucidum</name>
    <dbReference type="NCBI Taxonomy" id="2740464"/>
    <lineage>
        <taxon>Bacteria</taxon>
        <taxon>Pseudomonadati</taxon>
        <taxon>Pseudomonadota</taxon>
        <taxon>Alphaproteobacteria</taxon>
        <taxon>Hyphomicrobiales</taxon>
        <taxon>Phyllobacteriaceae</taxon>
        <taxon>Phyllobacterium</taxon>
    </lineage>
</organism>
<evidence type="ECO:0000256" key="11">
    <source>
        <dbReference type="ARBA" id="ARBA00022692"/>
    </source>
</evidence>
<evidence type="ECO:0000256" key="10">
    <source>
        <dbReference type="ARBA" id="ARBA00022679"/>
    </source>
</evidence>
<keyword evidence="9" id="KW-0444">Lipid biosynthesis</keyword>
<comment type="pathway">
    <text evidence="4">Lipid metabolism.</text>
</comment>
<keyword evidence="12 18" id="KW-0548">Nucleotidyltransferase</keyword>
<evidence type="ECO:0000313" key="20">
    <source>
        <dbReference type="EMBL" id="NTS29639.1"/>
    </source>
</evidence>
<comment type="subcellular location">
    <subcellularLocation>
        <location evidence="2">Cell membrane</location>
        <topology evidence="2">Multi-pass membrane protein</topology>
    </subcellularLocation>
</comment>
<feature type="transmembrane region" description="Helical" evidence="19">
    <location>
        <begin position="134"/>
        <end position="154"/>
    </location>
</feature>
<keyword evidence="16" id="KW-0594">Phospholipid biosynthesis</keyword>
<evidence type="ECO:0000256" key="14">
    <source>
        <dbReference type="ARBA" id="ARBA00023098"/>
    </source>
</evidence>
<evidence type="ECO:0000256" key="18">
    <source>
        <dbReference type="RuleBase" id="RU003938"/>
    </source>
</evidence>
<dbReference type="Pfam" id="PF01148">
    <property type="entry name" value="CTP_transf_1"/>
    <property type="match status" value="1"/>
</dbReference>
<dbReference type="EC" id="2.7.7.41" evidence="6 18"/>
<evidence type="ECO:0000313" key="21">
    <source>
        <dbReference type="Proteomes" id="UP000550508"/>
    </source>
</evidence>
<evidence type="ECO:0000256" key="12">
    <source>
        <dbReference type="ARBA" id="ARBA00022695"/>
    </source>
</evidence>
<keyword evidence="8" id="KW-1003">Cell membrane</keyword>
<proteinExistence type="inferred from homology"/>
<keyword evidence="14" id="KW-0443">Lipid metabolism</keyword>
<keyword evidence="10 18" id="KW-0808">Transferase</keyword>
<comment type="catalytic activity">
    <reaction evidence="1 18">
        <text>a 1,2-diacyl-sn-glycero-3-phosphate + CTP + H(+) = a CDP-1,2-diacyl-sn-glycerol + diphosphate</text>
        <dbReference type="Rhea" id="RHEA:16229"/>
        <dbReference type="ChEBI" id="CHEBI:15378"/>
        <dbReference type="ChEBI" id="CHEBI:33019"/>
        <dbReference type="ChEBI" id="CHEBI:37563"/>
        <dbReference type="ChEBI" id="CHEBI:58332"/>
        <dbReference type="ChEBI" id="CHEBI:58608"/>
        <dbReference type="EC" id="2.7.7.41"/>
    </reaction>
</comment>
<comment type="similarity">
    <text evidence="5 18">Belongs to the CDS family.</text>
</comment>
<feature type="transmembrane region" description="Helical" evidence="19">
    <location>
        <begin position="108"/>
        <end position="128"/>
    </location>
</feature>
<evidence type="ECO:0000256" key="1">
    <source>
        <dbReference type="ARBA" id="ARBA00001698"/>
    </source>
</evidence>
<dbReference type="InterPro" id="IPR000374">
    <property type="entry name" value="PC_trans"/>
</dbReference>
<evidence type="ECO:0000256" key="13">
    <source>
        <dbReference type="ARBA" id="ARBA00022989"/>
    </source>
</evidence>
<dbReference type="PANTHER" id="PTHR46382:SF1">
    <property type="entry name" value="PHOSPHATIDATE CYTIDYLYLTRANSFERASE"/>
    <property type="match status" value="1"/>
</dbReference>
<evidence type="ECO:0000256" key="2">
    <source>
        <dbReference type="ARBA" id="ARBA00004651"/>
    </source>
</evidence>